<dbReference type="AlphaFoldDB" id="A0A2U2HGM8"/>
<evidence type="ECO:0000259" key="2">
    <source>
        <dbReference type="Pfam" id="PF16036"/>
    </source>
</evidence>
<keyword evidence="1" id="KW-0732">Signal</keyword>
<dbReference type="EMBL" id="PXWF02000270">
    <property type="protein sequence ID" value="PWF44328.1"/>
    <property type="molecule type" value="Genomic_DNA"/>
</dbReference>
<dbReference type="InterPro" id="IPR016088">
    <property type="entry name" value="Chalcone_isomerase_3-sand"/>
</dbReference>
<feature type="domain" description="Chalcone isomerase" evidence="2">
    <location>
        <begin position="28"/>
        <end position="172"/>
    </location>
</feature>
<gene>
    <name evidence="3" type="ORF">C7C56_019735</name>
</gene>
<sequence length="178" mass="19204">MRRLLKSLLLALVVGVGTGAAQAAPAHIDAHLPQARLAGAGAFTWFTLKIYDAELWVGEKGYQAGLPFALELRYARKLEGKKIAEASVDQMKKLGAGTDAQRAAWLREMASLFPNVKEGERITGVNLPGEGARFYLDGKVLGTVRDPAFARAFFAIWLDPATTARGLRTALLKDAAPK</sequence>
<feature type="chain" id="PRO_5015732067" description="Chalcone isomerase domain-containing protein" evidence="1">
    <location>
        <begin position="24"/>
        <end position="178"/>
    </location>
</feature>
<reference evidence="3 4" key="1">
    <citation type="submission" date="2018-04" db="EMBL/GenBank/DDBJ databases">
        <title>Massilia violaceinigra sp. nov., a novel purple-pigmented bacterium isolated from Tianshan glacier, Xinjiang, China.</title>
        <authorList>
            <person name="Wang H."/>
        </authorList>
    </citation>
    <scope>NUCLEOTIDE SEQUENCE [LARGE SCALE GENOMIC DNA]</scope>
    <source>
        <strain evidence="3 4">B448-2</strain>
    </source>
</reference>
<comment type="caution">
    <text evidence="3">The sequence shown here is derived from an EMBL/GenBank/DDBJ whole genome shotgun (WGS) entry which is preliminary data.</text>
</comment>
<dbReference type="OrthoDB" id="8527419at2"/>
<dbReference type="RefSeq" id="WP_106759082.1">
    <property type="nucleotide sequence ID" value="NZ_PXWF02000270.1"/>
</dbReference>
<dbReference type="Gene3D" id="3.50.70.10">
    <property type="match status" value="1"/>
</dbReference>
<keyword evidence="4" id="KW-1185">Reference proteome</keyword>
<accession>A0A2U2HGM8</accession>
<dbReference type="InterPro" id="IPR016087">
    <property type="entry name" value="Chalcone_isomerase"/>
</dbReference>
<proteinExistence type="predicted"/>
<name>A0A2U2HGM8_9BURK</name>
<evidence type="ECO:0000313" key="4">
    <source>
        <dbReference type="Proteomes" id="UP000241421"/>
    </source>
</evidence>
<evidence type="ECO:0000256" key="1">
    <source>
        <dbReference type="SAM" id="SignalP"/>
    </source>
</evidence>
<dbReference type="Proteomes" id="UP000241421">
    <property type="component" value="Unassembled WGS sequence"/>
</dbReference>
<feature type="signal peptide" evidence="1">
    <location>
        <begin position="1"/>
        <end position="23"/>
    </location>
</feature>
<protein>
    <recommendedName>
        <fullName evidence="2">Chalcone isomerase domain-containing protein</fullName>
    </recommendedName>
</protein>
<evidence type="ECO:0000313" key="3">
    <source>
        <dbReference type="EMBL" id="PWF44328.1"/>
    </source>
</evidence>
<dbReference type="Pfam" id="PF16036">
    <property type="entry name" value="Chalcone_3"/>
    <property type="match status" value="1"/>
</dbReference>
<organism evidence="3 4">
    <name type="scientific">Massilia glaciei</name>
    <dbReference type="NCBI Taxonomy" id="1524097"/>
    <lineage>
        <taxon>Bacteria</taxon>
        <taxon>Pseudomonadati</taxon>
        <taxon>Pseudomonadota</taxon>
        <taxon>Betaproteobacteria</taxon>
        <taxon>Burkholderiales</taxon>
        <taxon>Oxalobacteraceae</taxon>
        <taxon>Telluria group</taxon>
        <taxon>Massilia</taxon>
    </lineage>
</organism>